<evidence type="ECO:0000313" key="4">
    <source>
        <dbReference type="Proteomes" id="UP001642483"/>
    </source>
</evidence>
<gene>
    <name evidence="3" type="ORF">CVLEPA_LOCUS19121</name>
</gene>
<reference evidence="3 4" key="1">
    <citation type="submission" date="2024-02" db="EMBL/GenBank/DDBJ databases">
        <authorList>
            <person name="Daric V."/>
            <person name="Darras S."/>
        </authorList>
    </citation>
    <scope>NUCLEOTIDE SEQUENCE [LARGE SCALE GENOMIC DNA]</scope>
</reference>
<feature type="region of interest" description="Disordered" evidence="2">
    <location>
        <begin position="326"/>
        <end position="346"/>
    </location>
</feature>
<dbReference type="EMBL" id="CAWYQH010000103">
    <property type="protein sequence ID" value="CAK8687086.1"/>
    <property type="molecule type" value="Genomic_DNA"/>
</dbReference>
<name>A0ABP0G5H3_CLALP</name>
<feature type="compositionally biased region" description="Polar residues" evidence="2">
    <location>
        <begin position="378"/>
        <end position="388"/>
    </location>
</feature>
<comment type="caution">
    <text evidence="3">The sequence shown here is derived from an EMBL/GenBank/DDBJ whole genome shotgun (WGS) entry which is preliminary data.</text>
</comment>
<protein>
    <submittedName>
        <fullName evidence="3">Uncharacterized protein</fullName>
    </submittedName>
</protein>
<evidence type="ECO:0000256" key="2">
    <source>
        <dbReference type="SAM" id="MobiDB-lite"/>
    </source>
</evidence>
<organism evidence="3 4">
    <name type="scientific">Clavelina lepadiformis</name>
    <name type="common">Light-bulb sea squirt</name>
    <name type="synonym">Ascidia lepadiformis</name>
    <dbReference type="NCBI Taxonomy" id="159417"/>
    <lineage>
        <taxon>Eukaryota</taxon>
        <taxon>Metazoa</taxon>
        <taxon>Chordata</taxon>
        <taxon>Tunicata</taxon>
        <taxon>Ascidiacea</taxon>
        <taxon>Aplousobranchia</taxon>
        <taxon>Clavelinidae</taxon>
        <taxon>Clavelina</taxon>
    </lineage>
</organism>
<keyword evidence="1" id="KW-0175">Coiled coil</keyword>
<feature type="coiled-coil region" evidence="1">
    <location>
        <begin position="246"/>
        <end position="280"/>
    </location>
</feature>
<keyword evidence="4" id="KW-1185">Reference proteome</keyword>
<proteinExistence type="predicted"/>
<accession>A0ABP0G5H3</accession>
<evidence type="ECO:0000256" key="1">
    <source>
        <dbReference type="SAM" id="Coils"/>
    </source>
</evidence>
<dbReference type="Proteomes" id="UP001642483">
    <property type="component" value="Unassembled WGS sequence"/>
</dbReference>
<feature type="region of interest" description="Disordered" evidence="2">
    <location>
        <begin position="378"/>
        <end position="403"/>
    </location>
</feature>
<evidence type="ECO:0000313" key="3">
    <source>
        <dbReference type="EMBL" id="CAK8687086.1"/>
    </source>
</evidence>
<feature type="coiled-coil region" evidence="1">
    <location>
        <begin position="413"/>
        <end position="447"/>
    </location>
</feature>
<sequence>MSRVMRSPGTSVRETKLLRRNRAQYPIMTSQSPSCVNSPKARAVIADADKCNGARKRSMANARKLRFRTLQESPPASKELSLGKGANNVITGVIENKWVNVLPVATSTEDSHKHIATSKKLSPSRIKTSTPLANNAVKDKLFHDVCGSRLHLEKSSPVWNLPSNQKSPSSSSRARSRLLFAPTKNREECRSRKGFHELNKRAKLDDFDDVKQPRKALFSDEISDDTKDSIINDLRWKLSACQTTYERKLEEQQMHYEKQLKQANELVSICLGKIKEAEKKVMLLPNLEMEVIVLRRKLCDARSRNLAFSASSSLCGETSEIDQLEGRKSPVGLSDENSLDQSDYEEDYPGTATEILYEMEKAALKLLPAVRSRLKSLENGTKKQTLTKSAPPDDAATTSSKHDVLRDRCHDEFSVKETQFEELENKHQKALKNVEILEDKFNNQREQVTSLFHDVDSMTSERNAIMDLENVIKYLRKQAVSQEKLGEIAYQAIYNDQHLKCSFARKFLGLLRLYVVSQSGTLL</sequence>